<sequence length="109" mass="12745">MTFLGENGCFLPCNPNNPQRYSQHIYYNIGRSNERKIEFDLQTTNCCCLRDYAQMLSDNSLDKCSNLSNVFGSLINLIFICIINFAGLEEIRIKGERNLRYKIWNYDVN</sequence>
<dbReference type="Proteomes" id="UP000078200">
    <property type="component" value="Unassembled WGS sequence"/>
</dbReference>
<keyword evidence="1" id="KW-0472">Membrane</keyword>
<reference evidence="2" key="1">
    <citation type="submission" date="2020-05" db="UniProtKB">
        <authorList>
            <consortium name="EnsemblMetazoa"/>
        </authorList>
    </citation>
    <scope>IDENTIFICATION</scope>
    <source>
        <strain evidence="2">TTRI</strain>
    </source>
</reference>
<organism evidence="2 3">
    <name type="scientific">Glossina austeni</name>
    <name type="common">Savannah tsetse fly</name>
    <dbReference type="NCBI Taxonomy" id="7395"/>
    <lineage>
        <taxon>Eukaryota</taxon>
        <taxon>Metazoa</taxon>
        <taxon>Ecdysozoa</taxon>
        <taxon>Arthropoda</taxon>
        <taxon>Hexapoda</taxon>
        <taxon>Insecta</taxon>
        <taxon>Pterygota</taxon>
        <taxon>Neoptera</taxon>
        <taxon>Endopterygota</taxon>
        <taxon>Diptera</taxon>
        <taxon>Brachycera</taxon>
        <taxon>Muscomorpha</taxon>
        <taxon>Hippoboscoidea</taxon>
        <taxon>Glossinidae</taxon>
        <taxon>Glossina</taxon>
    </lineage>
</organism>
<keyword evidence="3" id="KW-1185">Reference proteome</keyword>
<evidence type="ECO:0000256" key="1">
    <source>
        <dbReference type="SAM" id="Phobius"/>
    </source>
</evidence>
<keyword evidence="1" id="KW-1133">Transmembrane helix</keyword>
<proteinExistence type="predicted"/>
<dbReference type="EnsemblMetazoa" id="GAUT051022-RA">
    <property type="protein sequence ID" value="GAUT051022-PA"/>
    <property type="gene ID" value="GAUT051022"/>
</dbReference>
<protein>
    <submittedName>
        <fullName evidence="2">Uncharacterized protein</fullName>
    </submittedName>
</protein>
<evidence type="ECO:0000313" key="2">
    <source>
        <dbReference type="EnsemblMetazoa" id="GAUT051022-PA"/>
    </source>
</evidence>
<dbReference type="AlphaFoldDB" id="A0A1A9VXR2"/>
<evidence type="ECO:0000313" key="3">
    <source>
        <dbReference type="Proteomes" id="UP000078200"/>
    </source>
</evidence>
<feature type="transmembrane region" description="Helical" evidence="1">
    <location>
        <begin position="70"/>
        <end position="88"/>
    </location>
</feature>
<name>A0A1A9VXR2_GLOAU</name>
<accession>A0A1A9VXR2</accession>
<keyword evidence="1" id="KW-0812">Transmembrane</keyword>
<dbReference type="VEuPathDB" id="VectorBase:GAUT051022"/>